<dbReference type="GeneID" id="19461701"/>
<dbReference type="OrthoDB" id="47375at2759"/>
<proteinExistence type="predicted"/>
<organism evidence="2 3">
    <name type="scientific">Glarea lozoyensis (strain ATCC 20868 / MF5171)</name>
    <dbReference type="NCBI Taxonomy" id="1116229"/>
    <lineage>
        <taxon>Eukaryota</taxon>
        <taxon>Fungi</taxon>
        <taxon>Dikarya</taxon>
        <taxon>Ascomycota</taxon>
        <taxon>Pezizomycotina</taxon>
        <taxon>Leotiomycetes</taxon>
        <taxon>Helotiales</taxon>
        <taxon>Helotiaceae</taxon>
        <taxon>Glarea</taxon>
    </lineage>
</organism>
<keyword evidence="1" id="KW-0812">Transmembrane</keyword>
<dbReference type="Proteomes" id="UP000016922">
    <property type="component" value="Unassembled WGS sequence"/>
</dbReference>
<evidence type="ECO:0008006" key="4">
    <source>
        <dbReference type="Google" id="ProtNLM"/>
    </source>
</evidence>
<dbReference type="AlphaFoldDB" id="S3D3U9"/>
<dbReference type="HOGENOM" id="CLU_032992_3_0_1"/>
<keyword evidence="3" id="KW-1185">Reference proteome</keyword>
<evidence type="ECO:0000256" key="1">
    <source>
        <dbReference type="SAM" id="Phobius"/>
    </source>
</evidence>
<keyword evidence="1" id="KW-1133">Transmembrane helix</keyword>
<accession>S3D3U9</accession>
<dbReference type="RefSeq" id="XP_008085921.1">
    <property type="nucleotide sequence ID" value="XM_008087730.1"/>
</dbReference>
<sequence length="373" mass="41491">MLGLPEVKGSSGSRSLSPFRLGRSRAQERIRIYIAALIIVALWYTYFLRLRYMNELATISQTESAEPCDFLPRDAAQNSTLGFQKILALSKSPSWRSRGLIAAATLTGLDIEIPKQPFITPELIEAFSKIGGPEVNGHPKTGSAHAWLAHLDLLRYGVSSNLDTFLIVEDDVDWDINIKKTMALISDNVRKFRDVGGEDDSPYGRSWDLLWLGHCGEHTDKATPRQEFEDPTVPTIDQYVGWSKKWLPSISAGHRAIQKGVNPVCTFGYAVTAHGAQKILDFAGKGGNEAFDIRLLDGCKNNHLNCLTVQPEIMHHYEPPKDLGYTSLVKEEDGKGSSVDEEKFETVMGGTENIIDSARCMALFESSCMKQRR</sequence>
<reference evidence="2 3" key="1">
    <citation type="journal article" date="2013" name="BMC Genomics">
        <title>Genomics-driven discovery of the pneumocandin biosynthetic gene cluster in the fungus Glarea lozoyensis.</title>
        <authorList>
            <person name="Chen L."/>
            <person name="Yue Q."/>
            <person name="Zhang X."/>
            <person name="Xiang M."/>
            <person name="Wang C."/>
            <person name="Li S."/>
            <person name="Che Y."/>
            <person name="Ortiz-Lopez F.J."/>
            <person name="Bills G.F."/>
            <person name="Liu X."/>
            <person name="An Z."/>
        </authorList>
    </citation>
    <scope>NUCLEOTIDE SEQUENCE [LARGE SCALE GENOMIC DNA]</scope>
    <source>
        <strain evidence="3">ATCC 20868 / MF5171</strain>
    </source>
</reference>
<dbReference type="OMA" id="PTACPHK"/>
<dbReference type="KEGG" id="glz:GLAREA_02645"/>
<keyword evidence="1" id="KW-0472">Membrane</keyword>
<feature type="transmembrane region" description="Helical" evidence="1">
    <location>
        <begin position="30"/>
        <end position="48"/>
    </location>
</feature>
<protein>
    <recommendedName>
        <fullName evidence="4">Glycosyltransferase family 25 protein</fullName>
    </recommendedName>
</protein>
<dbReference type="eggNOG" id="ENOG502S3CD">
    <property type="taxonomic scope" value="Eukaryota"/>
</dbReference>
<gene>
    <name evidence="2" type="ORF">GLAREA_02645</name>
</gene>
<evidence type="ECO:0000313" key="2">
    <source>
        <dbReference type="EMBL" id="EPE26731.1"/>
    </source>
</evidence>
<evidence type="ECO:0000313" key="3">
    <source>
        <dbReference type="Proteomes" id="UP000016922"/>
    </source>
</evidence>
<name>S3D3U9_GLAL2</name>
<dbReference type="EMBL" id="KE145370">
    <property type="protein sequence ID" value="EPE26731.1"/>
    <property type="molecule type" value="Genomic_DNA"/>
</dbReference>